<dbReference type="PANTHER" id="PTHR13285">
    <property type="entry name" value="ACYLTRANSFERASE"/>
    <property type="match status" value="1"/>
</dbReference>
<dbReference type="InterPro" id="IPR051085">
    <property type="entry name" value="MB_O-acyltransferase"/>
</dbReference>
<organism evidence="2">
    <name type="scientific">termite gut metagenome</name>
    <dbReference type="NCBI Taxonomy" id="433724"/>
    <lineage>
        <taxon>unclassified sequences</taxon>
        <taxon>metagenomes</taxon>
        <taxon>organismal metagenomes</taxon>
    </lineage>
</organism>
<name>A0A5J4Q998_9ZZZZ</name>
<feature type="transmembrane region" description="Helical" evidence="1">
    <location>
        <begin position="7"/>
        <end position="24"/>
    </location>
</feature>
<keyword evidence="1" id="KW-0472">Membrane</keyword>
<proteinExistence type="predicted"/>
<feature type="transmembrane region" description="Helical" evidence="1">
    <location>
        <begin position="30"/>
        <end position="48"/>
    </location>
</feature>
<reference evidence="2" key="1">
    <citation type="submission" date="2019-03" db="EMBL/GenBank/DDBJ databases">
        <title>Single cell metagenomics reveals metabolic interactions within the superorganism composed of flagellate Streblomastix strix and complex community of Bacteroidetes bacteria on its surface.</title>
        <authorList>
            <person name="Treitli S.C."/>
            <person name="Kolisko M."/>
            <person name="Husnik F."/>
            <person name="Keeling P."/>
            <person name="Hampl V."/>
        </authorList>
    </citation>
    <scope>NUCLEOTIDE SEQUENCE</scope>
    <source>
        <strain evidence="2">STM</strain>
    </source>
</reference>
<gene>
    <name evidence="2" type="ORF">EZS27_031901</name>
</gene>
<dbReference type="AlphaFoldDB" id="A0A5J4Q998"/>
<dbReference type="EMBL" id="SNRY01004320">
    <property type="protein sequence ID" value="KAA6318042.1"/>
    <property type="molecule type" value="Genomic_DNA"/>
</dbReference>
<comment type="caution">
    <text evidence="2">The sequence shown here is derived from an EMBL/GenBank/DDBJ whole genome shotgun (WGS) entry which is preliminary data.</text>
</comment>
<protein>
    <recommendedName>
        <fullName evidence="3">Peptidoglycan O-acetyltransferase</fullName>
    </recommendedName>
</protein>
<evidence type="ECO:0008006" key="3">
    <source>
        <dbReference type="Google" id="ProtNLM"/>
    </source>
</evidence>
<evidence type="ECO:0000256" key="1">
    <source>
        <dbReference type="SAM" id="Phobius"/>
    </source>
</evidence>
<dbReference type="PANTHER" id="PTHR13285:SF18">
    <property type="entry name" value="PROTEIN-CYSTEINE N-PALMITOYLTRANSFERASE RASP"/>
    <property type="match status" value="1"/>
</dbReference>
<accession>A0A5J4Q998</accession>
<keyword evidence="1" id="KW-1133">Transmembrane helix</keyword>
<feature type="non-terminal residue" evidence="2">
    <location>
        <position position="1"/>
    </location>
</feature>
<keyword evidence="1" id="KW-0812">Transmembrane</keyword>
<evidence type="ECO:0000313" key="2">
    <source>
        <dbReference type="EMBL" id="KAA6318042.1"/>
    </source>
</evidence>
<dbReference type="GO" id="GO:0016746">
    <property type="term" value="F:acyltransferase activity"/>
    <property type="evidence" value="ECO:0007669"/>
    <property type="project" value="TreeGrafter"/>
</dbReference>
<feature type="transmembrane region" description="Helical" evidence="1">
    <location>
        <begin position="146"/>
        <end position="164"/>
    </location>
</feature>
<sequence length="174" mass="20240">FRSIGKWGTIVAIIITFVLVGLWHGANWTFAVFGLYHGLLYIPLMLSGSFSKKSKLKTNRYGLPTLKDAGKMFVTFTLVTFGLIIFRAENLRQAWDYLCQMLSHSLFTFPDKGRSPIAYILILLAVEWFQRDKQHALQMDNVKYRAVRWGICSVILYFIFILSGQQEEFIYFQF</sequence>